<name>A0A841STT6_9BACL</name>
<evidence type="ECO:0000256" key="3">
    <source>
        <dbReference type="ARBA" id="ARBA00022801"/>
    </source>
</evidence>
<dbReference type="AlphaFoldDB" id="A0A841STT6"/>
<dbReference type="GO" id="GO:0006508">
    <property type="term" value="P:proteolysis"/>
    <property type="evidence" value="ECO:0007669"/>
    <property type="project" value="UniProtKB-KW"/>
</dbReference>
<sequence length="140" mass="15585">MSVPARCIIPHRIATDLISQCRARLPYEACGVLLGIRTEEELTVESYCLLRNVAADPRDSFRFAPDEWIRLNLQTQKNQREIVGLWHSHPSGPALPSAQDAEGWDGCGSYWIVGLEGGRTDLRAYARSGGEWIPIPLIAV</sequence>
<evidence type="ECO:0000313" key="8">
    <source>
        <dbReference type="Proteomes" id="UP000535838"/>
    </source>
</evidence>
<organism evidence="7 8">
    <name type="scientific">Cohnella thailandensis</name>
    <dbReference type="NCBI Taxonomy" id="557557"/>
    <lineage>
        <taxon>Bacteria</taxon>
        <taxon>Bacillati</taxon>
        <taxon>Bacillota</taxon>
        <taxon>Bacilli</taxon>
        <taxon>Bacillales</taxon>
        <taxon>Paenibacillaceae</taxon>
        <taxon>Cohnella</taxon>
    </lineage>
</organism>
<dbReference type="InterPro" id="IPR028090">
    <property type="entry name" value="JAB_dom_prok"/>
</dbReference>
<dbReference type="InterPro" id="IPR051929">
    <property type="entry name" value="VirAsm_ModProt"/>
</dbReference>
<keyword evidence="5" id="KW-0482">Metalloprotease</keyword>
<gene>
    <name evidence="7" type="ORF">H7B67_07790</name>
</gene>
<evidence type="ECO:0000256" key="2">
    <source>
        <dbReference type="ARBA" id="ARBA00022723"/>
    </source>
</evidence>
<protein>
    <submittedName>
        <fullName evidence="7">M67 family metallopeptidase</fullName>
    </submittedName>
</protein>
<dbReference type="PANTHER" id="PTHR34858">
    <property type="entry name" value="CYSO-CYSTEINE PEPTIDASE"/>
    <property type="match status" value="1"/>
</dbReference>
<dbReference type="Proteomes" id="UP000535838">
    <property type="component" value="Unassembled WGS sequence"/>
</dbReference>
<feature type="domain" description="JAB" evidence="6">
    <location>
        <begin position="13"/>
        <end position="119"/>
    </location>
</feature>
<keyword evidence="3" id="KW-0378">Hydrolase</keyword>
<keyword evidence="1" id="KW-0645">Protease</keyword>
<keyword evidence="8" id="KW-1185">Reference proteome</keyword>
<dbReference type="RefSeq" id="WP_185119204.1">
    <property type="nucleotide sequence ID" value="NZ_JACJVQ010000005.1"/>
</dbReference>
<proteinExistence type="predicted"/>
<evidence type="ECO:0000256" key="1">
    <source>
        <dbReference type="ARBA" id="ARBA00022670"/>
    </source>
</evidence>
<dbReference type="Gene3D" id="3.40.140.10">
    <property type="entry name" value="Cytidine Deaminase, domain 2"/>
    <property type="match status" value="1"/>
</dbReference>
<accession>A0A841STT6</accession>
<dbReference type="SUPFAM" id="SSF102712">
    <property type="entry name" value="JAB1/MPN domain"/>
    <property type="match status" value="1"/>
</dbReference>
<evidence type="ECO:0000313" key="7">
    <source>
        <dbReference type="EMBL" id="MBB6634006.1"/>
    </source>
</evidence>
<dbReference type="PANTHER" id="PTHR34858:SF1">
    <property type="entry name" value="CYSO-CYSTEINE PEPTIDASE"/>
    <property type="match status" value="1"/>
</dbReference>
<comment type="caution">
    <text evidence="7">The sequence shown here is derived from an EMBL/GenBank/DDBJ whole genome shotgun (WGS) entry which is preliminary data.</text>
</comment>
<evidence type="ECO:0000259" key="6">
    <source>
        <dbReference type="Pfam" id="PF14464"/>
    </source>
</evidence>
<reference evidence="7 8" key="1">
    <citation type="submission" date="2020-08" db="EMBL/GenBank/DDBJ databases">
        <title>Cohnella phylogeny.</title>
        <authorList>
            <person name="Dunlap C."/>
        </authorList>
    </citation>
    <scope>NUCLEOTIDE SEQUENCE [LARGE SCALE GENOMIC DNA]</scope>
    <source>
        <strain evidence="7 8">DSM 25241</strain>
    </source>
</reference>
<dbReference type="EMBL" id="JACJVQ010000005">
    <property type="protein sequence ID" value="MBB6634006.1"/>
    <property type="molecule type" value="Genomic_DNA"/>
</dbReference>
<evidence type="ECO:0000256" key="4">
    <source>
        <dbReference type="ARBA" id="ARBA00022833"/>
    </source>
</evidence>
<dbReference type="Pfam" id="PF14464">
    <property type="entry name" value="Prok-JAB"/>
    <property type="match status" value="1"/>
</dbReference>
<dbReference type="GO" id="GO:0008270">
    <property type="term" value="F:zinc ion binding"/>
    <property type="evidence" value="ECO:0007669"/>
    <property type="project" value="TreeGrafter"/>
</dbReference>
<evidence type="ECO:0000256" key="5">
    <source>
        <dbReference type="ARBA" id="ARBA00023049"/>
    </source>
</evidence>
<keyword evidence="4" id="KW-0862">Zinc</keyword>
<dbReference type="GO" id="GO:0008235">
    <property type="term" value="F:metalloexopeptidase activity"/>
    <property type="evidence" value="ECO:0007669"/>
    <property type="project" value="TreeGrafter"/>
</dbReference>
<dbReference type="CDD" id="cd08070">
    <property type="entry name" value="MPN_like"/>
    <property type="match status" value="1"/>
</dbReference>
<keyword evidence="2" id="KW-0479">Metal-binding</keyword>